<organism evidence="1 2">
    <name type="scientific">Trichogramma kaykai</name>
    <dbReference type="NCBI Taxonomy" id="54128"/>
    <lineage>
        <taxon>Eukaryota</taxon>
        <taxon>Metazoa</taxon>
        <taxon>Ecdysozoa</taxon>
        <taxon>Arthropoda</taxon>
        <taxon>Hexapoda</taxon>
        <taxon>Insecta</taxon>
        <taxon>Pterygota</taxon>
        <taxon>Neoptera</taxon>
        <taxon>Endopterygota</taxon>
        <taxon>Hymenoptera</taxon>
        <taxon>Apocrita</taxon>
        <taxon>Proctotrupomorpha</taxon>
        <taxon>Chalcidoidea</taxon>
        <taxon>Trichogrammatidae</taxon>
        <taxon>Trichogramma</taxon>
    </lineage>
</organism>
<accession>A0ABD2XRB8</accession>
<keyword evidence="2" id="KW-1185">Reference proteome</keyword>
<dbReference type="Proteomes" id="UP001627154">
    <property type="component" value="Unassembled WGS sequence"/>
</dbReference>
<evidence type="ECO:0000313" key="2">
    <source>
        <dbReference type="Proteomes" id="UP001627154"/>
    </source>
</evidence>
<comment type="caution">
    <text evidence="1">The sequence shown here is derived from an EMBL/GenBank/DDBJ whole genome shotgun (WGS) entry which is preliminary data.</text>
</comment>
<sequence>MDDFVKNFLIENNLHNLHEKFEKHKRFSYYIDKAFMIEPENVYLGNEYVAKFLKGEVSIRKRAWSSCWSAKIWSRLYINTSLSAFIVVLIKTNNSSSVV</sequence>
<name>A0ABD2XRB8_9HYME</name>
<reference evidence="1 2" key="1">
    <citation type="journal article" date="2024" name="bioRxiv">
        <title>A reference genome for Trichogramma kaykai: A tiny desert-dwelling parasitoid wasp with competing sex-ratio distorters.</title>
        <authorList>
            <person name="Culotta J."/>
            <person name="Lindsey A.R."/>
        </authorList>
    </citation>
    <scope>NUCLEOTIDE SEQUENCE [LARGE SCALE GENOMIC DNA]</scope>
    <source>
        <strain evidence="1 2">KSX58</strain>
    </source>
</reference>
<protein>
    <submittedName>
        <fullName evidence="1">Uncharacterized protein</fullName>
    </submittedName>
</protein>
<proteinExistence type="predicted"/>
<gene>
    <name evidence="1" type="ORF">TKK_000324</name>
</gene>
<dbReference type="AlphaFoldDB" id="A0ABD2XRB8"/>
<dbReference type="EMBL" id="JBJJXI010000003">
    <property type="protein sequence ID" value="KAL3407649.1"/>
    <property type="molecule type" value="Genomic_DNA"/>
</dbReference>
<evidence type="ECO:0000313" key="1">
    <source>
        <dbReference type="EMBL" id="KAL3407649.1"/>
    </source>
</evidence>